<evidence type="ECO:0000313" key="3">
    <source>
        <dbReference type="Proteomes" id="UP001221208"/>
    </source>
</evidence>
<keyword evidence="3" id="KW-1185">Reference proteome</keyword>
<dbReference type="RefSeq" id="WP_273669888.1">
    <property type="nucleotide sequence ID" value="NZ_JAQQXR010000002.1"/>
</dbReference>
<dbReference type="EMBL" id="JAQQXR010000002">
    <property type="protein sequence ID" value="MDC8757202.1"/>
    <property type="molecule type" value="Genomic_DNA"/>
</dbReference>
<name>A0ABT5JWU0_9BURK</name>
<protein>
    <submittedName>
        <fullName evidence="2">Uncharacterized protein</fullName>
    </submittedName>
</protein>
<keyword evidence="1" id="KW-0472">Membrane</keyword>
<keyword evidence="1" id="KW-1133">Transmembrane helix</keyword>
<reference evidence="2 3" key="1">
    <citation type="submission" date="2022-10" db="EMBL/GenBank/DDBJ databases">
        <title>Janthinobacterium sp. hw3 Genome sequencing.</title>
        <authorList>
            <person name="Park S."/>
        </authorList>
    </citation>
    <scope>NUCLEOTIDE SEQUENCE [LARGE SCALE GENOMIC DNA]</scope>
    <source>
        <strain evidence="3">hw3</strain>
    </source>
</reference>
<sequence length="154" mass="16950">MLEISAPVATVIASFVGVIVATLTAVVTYATTKKREREAEIRKEKLEHYKEFMTSLSGVILGEDTPDGQRAFSRACNKLNLVAPYAVIVALQGFQQEIKVTNSNGTRERHDELMSALIHSMRKDLGLNAKNESDSLVFGLWASGVQPDGKKTKR</sequence>
<evidence type="ECO:0000256" key="1">
    <source>
        <dbReference type="SAM" id="Phobius"/>
    </source>
</evidence>
<proteinExistence type="predicted"/>
<dbReference type="Proteomes" id="UP001221208">
    <property type="component" value="Unassembled WGS sequence"/>
</dbReference>
<comment type="caution">
    <text evidence="2">The sequence shown here is derived from an EMBL/GenBank/DDBJ whole genome shotgun (WGS) entry which is preliminary data.</text>
</comment>
<organism evidence="2 3">
    <name type="scientific">Janthinobacterium fluminis</name>
    <dbReference type="NCBI Taxonomy" id="2987524"/>
    <lineage>
        <taxon>Bacteria</taxon>
        <taxon>Pseudomonadati</taxon>
        <taxon>Pseudomonadota</taxon>
        <taxon>Betaproteobacteria</taxon>
        <taxon>Burkholderiales</taxon>
        <taxon>Oxalobacteraceae</taxon>
        <taxon>Janthinobacterium</taxon>
    </lineage>
</organism>
<evidence type="ECO:0000313" key="2">
    <source>
        <dbReference type="EMBL" id="MDC8757202.1"/>
    </source>
</evidence>
<keyword evidence="1" id="KW-0812">Transmembrane</keyword>
<accession>A0ABT5JWU0</accession>
<feature type="transmembrane region" description="Helical" evidence="1">
    <location>
        <begin position="6"/>
        <end position="30"/>
    </location>
</feature>
<gene>
    <name evidence="2" type="ORF">OIK44_06315</name>
</gene>